<accession>A0ABW2MY05</accession>
<protein>
    <submittedName>
        <fullName evidence="2">Uncharacterized protein</fullName>
    </submittedName>
</protein>
<evidence type="ECO:0000313" key="3">
    <source>
        <dbReference type="Proteomes" id="UP001596415"/>
    </source>
</evidence>
<evidence type="ECO:0000256" key="1">
    <source>
        <dbReference type="SAM" id="SignalP"/>
    </source>
</evidence>
<dbReference type="EMBL" id="JBHTBN010000006">
    <property type="protein sequence ID" value="MFC7358427.1"/>
    <property type="molecule type" value="Genomic_DNA"/>
</dbReference>
<dbReference type="Proteomes" id="UP001596415">
    <property type="component" value="Unassembled WGS sequence"/>
</dbReference>
<dbReference type="PROSITE" id="PS51257">
    <property type="entry name" value="PROKAR_LIPOPROTEIN"/>
    <property type="match status" value="1"/>
</dbReference>
<comment type="caution">
    <text evidence="2">The sequence shown here is derived from an EMBL/GenBank/DDBJ whole genome shotgun (WGS) entry which is preliminary data.</text>
</comment>
<gene>
    <name evidence="2" type="ORF">ACFQO1_12070</name>
</gene>
<name>A0ABW2MY05_9FLAO</name>
<reference evidence="3" key="1">
    <citation type="journal article" date="2019" name="Int. J. Syst. Evol. Microbiol.">
        <title>The Global Catalogue of Microorganisms (GCM) 10K type strain sequencing project: providing services to taxonomists for standard genome sequencing and annotation.</title>
        <authorList>
            <consortium name="The Broad Institute Genomics Platform"/>
            <consortium name="The Broad Institute Genome Sequencing Center for Infectious Disease"/>
            <person name="Wu L."/>
            <person name="Ma J."/>
        </authorList>
    </citation>
    <scope>NUCLEOTIDE SEQUENCE [LARGE SCALE GENOMIC DNA]</scope>
    <source>
        <strain evidence="3">CGMCC 1.16306</strain>
    </source>
</reference>
<organism evidence="2 3">
    <name type="scientific">Jejudonia soesokkakensis</name>
    <dbReference type="NCBI Taxonomy" id="1323432"/>
    <lineage>
        <taxon>Bacteria</taxon>
        <taxon>Pseudomonadati</taxon>
        <taxon>Bacteroidota</taxon>
        <taxon>Flavobacteriia</taxon>
        <taxon>Flavobacteriales</taxon>
        <taxon>Flavobacteriaceae</taxon>
        <taxon>Jejudonia</taxon>
    </lineage>
</organism>
<keyword evidence="1" id="KW-0732">Signal</keyword>
<evidence type="ECO:0000313" key="2">
    <source>
        <dbReference type="EMBL" id="MFC7358427.1"/>
    </source>
</evidence>
<keyword evidence="3" id="KW-1185">Reference proteome</keyword>
<feature type="signal peptide" evidence="1">
    <location>
        <begin position="1"/>
        <end position="20"/>
    </location>
</feature>
<dbReference type="RefSeq" id="WP_380218396.1">
    <property type="nucleotide sequence ID" value="NZ_JBHTBN010000006.1"/>
</dbReference>
<feature type="chain" id="PRO_5046046770" evidence="1">
    <location>
        <begin position="21"/>
        <end position="154"/>
    </location>
</feature>
<sequence>MKNLLLICCIVLLGSCSAQRNYVGVINESNGKVGIGTKTPDELLTVKGKIHTQEVLVDLNGAVAPDYVFEHYYTGTSERAVNYNMLSLNELETYLKENHHLPKIPSAEALATEGMELKKFTLLLLQKIEELTLYTIEQQKQIEVLSEKIEKLEK</sequence>
<proteinExistence type="predicted"/>